<comment type="similarity">
    <text evidence="2">Belongs to the FAD-binding monooxygenase family.</text>
</comment>
<dbReference type="SUPFAM" id="SSF51905">
    <property type="entry name" value="FAD/NAD(P)-binding domain"/>
    <property type="match status" value="1"/>
</dbReference>
<dbReference type="PANTHER" id="PTHR43872">
    <property type="entry name" value="MONOOXYGENASE, PUTATIVE (AFU_ORTHOLOGUE AFUA_8G02570)-RELATED"/>
    <property type="match status" value="1"/>
</dbReference>
<reference evidence="4 5" key="1">
    <citation type="journal article" date="2018" name="Nat. Biotechnol.">
        <title>A standardized bacterial taxonomy based on genome phylogeny substantially revises the tree of life.</title>
        <authorList>
            <person name="Parks D.H."/>
            <person name="Chuvochina M."/>
            <person name="Waite D.W."/>
            <person name="Rinke C."/>
            <person name="Skarshewski A."/>
            <person name="Chaumeil P.A."/>
            <person name="Hugenholtz P."/>
        </authorList>
    </citation>
    <scope>NUCLEOTIDE SEQUENCE [LARGE SCALE GENOMIC DNA]</scope>
    <source>
        <strain evidence="4">UBA11247</strain>
    </source>
</reference>
<evidence type="ECO:0000313" key="4">
    <source>
        <dbReference type="EMBL" id="HCT15367.1"/>
    </source>
</evidence>
<comment type="caution">
    <text evidence="4">The sequence shown here is derived from an EMBL/GenBank/DDBJ whole genome shotgun (WGS) entry which is preliminary data.</text>
</comment>
<evidence type="ECO:0000256" key="1">
    <source>
        <dbReference type="ARBA" id="ARBA00001974"/>
    </source>
</evidence>
<dbReference type="STRING" id="863239.GCA_000213935_00093"/>
<dbReference type="AlphaFoldDB" id="A0A3D4T268"/>
<dbReference type="PANTHER" id="PTHR43872:SF1">
    <property type="entry name" value="MONOOXYGENASE, PUTATIVE (AFU_ORTHOLOGUE AFUA_8G02570)-RELATED"/>
    <property type="match status" value="1"/>
</dbReference>
<dbReference type="EMBL" id="DQID01000294">
    <property type="protein sequence ID" value="HCT15367.1"/>
    <property type="molecule type" value="Genomic_DNA"/>
</dbReference>
<accession>A0A3D4T268</accession>
<dbReference type="InterPro" id="IPR036188">
    <property type="entry name" value="FAD/NAD-bd_sf"/>
</dbReference>
<evidence type="ECO:0000256" key="3">
    <source>
        <dbReference type="ARBA" id="ARBA00023033"/>
    </source>
</evidence>
<name>A0A3D4T268_9CORY</name>
<evidence type="ECO:0000256" key="2">
    <source>
        <dbReference type="ARBA" id="ARBA00010139"/>
    </source>
</evidence>
<dbReference type="Pfam" id="PF13450">
    <property type="entry name" value="NAD_binding_8"/>
    <property type="match status" value="1"/>
</dbReference>
<organism evidence="4 5">
    <name type="scientific">Corynebacterium nuruki</name>
    <dbReference type="NCBI Taxonomy" id="1032851"/>
    <lineage>
        <taxon>Bacteria</taxon>
        <taxon>Bacillati</taxon>
        <taxon>Actinomycetota</taxon>
        <taxon>Actinomycetes</taxon>
        <taxon>Mycobacteriales</taxon>
        <taxon>Corynebacteriaceae</taxon>
        <taxon>Corynebacterium</taxon>
    </lineage>
</organism>
<proteinExistence type="inferred from homology"/>
<comment type="cofactor">
    <cofactor evidence="1">
        <name>FAD</name>
        <dbReference type="ChEBI" id="CHEBI:57692"/>
    </cofactor>
</comment>
<feature type="non-terminal residue" evidence="4">
    <location>
        <position position="51"/>
    </location>
</feature>
<dbReference type="InterPro" id="IPR051820">
    <property type="entry name" value="FAD-binding_MO"/>
</dbReference>
<keyword evidence="3" id="KW-0503">Monooxygenase</keyword>
<keyword evidence="3" id="KW-0560">Oxidoreductase</keyword>
<protein>
    <submittedName>
        <fullName evidence="4">NAD(P)/FAD-dependent oxidoreductase</fullName>
    </submittedName>
</protein>
<dbReference type="Gene3D" id="3.50.50.60">
    <property type="entry name" value="FAD/NAD(P)-binding domain"/>
    <property type="match status" value="1"/>
</dbReference>
<sequence>MVGAGIGGIDLAHHVLRDFPGWNWEIIDSNTDIGGTWATFTYPGIRSDSDM</sequence>
<gene>
    <name evidence="4" type="ORF">DIW82_11470</name>
</gene>
<evidence type="ECO:0000313" key="5">
    <source>
        <dbReference type="Proteomes" id="UP000261739"/>
    </source>
</evidence>
<dbReference type="GO" id="GO:0004497">
    <property type="term" value="F:monooxygenase activity"/>
    <property type="evidence" value="ECO:0007669"/>
    <property type="project" value="UniProtKB-KW"/>
</dbReference>
<dbReference type="Proteomes" id="UP000261739">
    <property type="component" value="Unassembled WGS sequence"/>
</dbReference>